<keyword evidence="5 9" id="KW-0560">Oxidoreductase</keyword>
<dbReference type="EC" id="1.2.7.4" evidence="9"/>
<evidence type="ECO:0000256" key="6">
    <source>
        <dbReference type="ARBA" id="ARBA00023004"/>
    </source>
</evidence>
<dbReference type="GO" id="GO:0051539">
    <property type="term" value="F:4 iron, 4 sulfur cluster binding"/>
    <property type="evidence" value="ECO:0007669"/>
    <property type="project" value="UniProtKB-UniRule"/>
</dbReference>
<dbReference type="PANTHER" id="PTHR30109">
    <property type="entry name" value="HYDROXYLAMINE REDUCTASE"/>
    <property type="match status" value="1"/>
</dbReference>
<dbReference type="InterPro" id="IPR011254">
    <property type="entry name" value="Prismane-like_sf"/>
</dbReference>
<evidence type="ECO:0000256" key="5">
    <source>
        <dbReference type="ARBA" id="ARBA00023002"/>
    </source>
</evidence>
<feature type="binding site" evidence="10">
    <location>
        <position position="50"/>
    </location>
    <ligand>
        <name>[4Fe-4S] cluster</name>
        <dbReference type="ChEBI" id="CHEBI:49883"/>
        <label>1</label>
        <note>ligand shared between dimeric partners</note>
    </ligand>
</feature>
<proteinExistence type="predicted"/>
<dbReference type="GO" id="GO:0043885">
    <property type="term" value="F:anaerobic carbon-monoxide dehydrogenase activity"/>
    <property type="evidence" value="ECO:0007669"/>
    <property type="project" value="UniProtKB-UniRule"/>
</dbReference>
<dbReference type="GO" id="GO:0006091">
    <property type="term" value="P:generation of precursor metabolites and energy"/>
    <property type="evidence" value="ECO:0007669"/>
    <property type="project" value="InterPro"/>
</dbReference>
<feature type="binding site" evidence="10">
    <location>
        <position position="338"/>
    </location>
    <ligand>
        <name>[Ni-4Fe-4S] cluster</name>
        <dbReference type="ChEBI" id="CHEBI:47739"/>
    </ligand>
</feature>
<dbReference type="SUPFAM" id="SSF56821">
    <property type="entry name" value="Prismane protein-like"/>
    <property type="match status" value="1"/>
</dbReference>
<dbReference type="Pfam" id="PF03063">
    <property type="entry name" value="Prismane"/>
    <property type="match status" value="1"/>
</dbReference>
<feature type="binding site" evidence="10">
    <location>
        <position position="51"/>
    </location>
    <ligand>
        <name>[4Fe-4S] cluster</name>
        <dbReference type="ChEBI" id="CHEBI:49883"/>
        <label>2</label>
    </ligand>
</feature>
<evidence type="ECO:0000256" key="4">
    <source>
        <dbReference type="ARBA" id="ARBA00022723"/>
    </source>
</evidence>
<dbReference type="GO" id="GO:0042542">
    <property type="term" value="P:response to hydrogen peroxide"/>
    <property type="evidence" value="ECO:0007669"/>
    <property type="project" value="TreeGrafter"/>
</dbReference>
<sequence>MKLKAVNEKALTNCSASQQMLAKTTREGVETAFHRALKKKPCPYGVGGTCCRICYMGPCRVSDNAPGAATGVCGATAETISARNFGRMIAAGAAAHSDHAREVALTFLAAARGEAPGFEIRDEEKLRAVAAELGIEAAGKNKNRLAEEVGLKLLAEFGQQEGELHFIRRAPAKRQEVWQRLGVVPRGIDREIVEMMHRTSVGVDQEYVHLMLHGMRTSLADGWGGSMIATELQDILFGTPVPIRAKVNLGVLKADQVNIIVHGHEPLLPELMVAAAKDEELLLAARGVGANGINIAGICCTANEILMRKGVPVAGSVLQQELAIATGAVDAMVVDVQCVMQGLGTVARCYHTELFTTSSRAQIPGAIHLEFNHENGFEVAREIIRRAIANFPKRRAVEIPTEEVDLVAGFSHETINYMLGGRFRASYRPLNDNIINGRIRGVAAVVGCSNPRVRFGDLHTTIVRELIANNVLVLVTGCAAINCAKEGLLIPEAAELAGSGLREVCEAVGMPPVLHCGSCVDNSRLLVAGTAIVKEGGLGEDLSEVPVCGCAPEWMSEKAICIGQYFVTSGVTVGFGVAFPSTGSEKFSDYLFGGIKEHVGATWFFEPDPMAMARQIITILDEKRKALGIDVARERVLYDMEMRRKLEVV</sequence>
<dbReference type="AlphaFoldDB" id="A0A3N5BS58"/>
<dbReference type="GO" id="GO:0004601">
    <property type="term" value="F:peroxidase activity"/>
    <property type="evidence" value="ECO:0007669"/>
    <property type="project" value="TreeGrafter"/>
</dbReference>
<name>A0A3N5BS58_9THEO</name>
<dbReference type="Proteomes" id="UP000282654">
    <property type="component" value="Unassembled WGS sequence"/>
</dbReference>
<dbReference type="EMBL" id="RKRE01000002">
    <property type="protein sequence ID" value="RPF46591.1"/>
    <property type="molecule type" value="Genomic_DNA"/>
</dbReference>
<feature type="binding site" evidence="10">
    <location>
        <position position="478"/>
    </location>
    <ligand>
        <name>[Ni-4Fe-4S] cluster</name>
        <dbReference type="ChEBI" id="CHEBI:47739"/>
    </ligand>
</feature>
<evidence type="ECO:0000313" key="12">
    <source>
        <dbReference type="Proteomes" id="UP000282654"/>
    </source>
</evidence>
<feature type="binding site" evidence="10">
    <location>
        <position position="59"/>
    </location>
    <ligand>
        <name>[4Fe-4S] cluster</name>
        <dbReference type="ChEBI" id="CHEBI:49883"/>
        <label>2</label>
    </ligand>
</feature>
<evidence type="ECO:0000256" key="10">
    <source>
        <dbReference type="PIRSR" id="PIRSR005023-1"/>
    </source>
</evidence>
<feature type="binding site" evidence="10">
    <location>
        <position position="73"/>
    </location>
    <ligand>
        <name>[4Fe-4S] cluster</name>
        <dbReference type="ChEBI" id="CHEBI:49883"/>
        <label>2</label>
    </ligand>
</feature>
<evidence type="ECO:0000256" key="9">
    <source>
        <dbReference type="PIRNR" id="PIRNR005023"/>
    </source>
</evidence>
<keyword evidence="3 10" id="KW-0533">Nickel</keyword>
<comment type="cofactor">
    <cofactor evidence="1">
        <name>[4Fe-4S] cluster</name>
        <dbReference type="ChEBI" id="CHEBI:49883"/>
    </cofactor>
</comment>
<evidence type="ECO:0000256" key="1">
    <source>
        <dbReference type="ARBA" id="ARBA00001966"/>
    </source>
</evidence>
<evidence type="ECO:0000256" key="2">
    <source>
        <dbReference type="ARBA" id="ARBA00022485"/>
    </source>
</evidence>
<dbReference type="PANTHER" id="PTHR30109:SF4">
    <property type="entry name" value="CARBON MONOXIDE DEHYDROGENASE"/>
    <property type="match status" value="1"/>
</dbReference>
<dbReference type="Gene3D" id="1.20.1270.30">
    <property type="match status" value="1"/>
</dbReference>
<comment type="catalytic activity">
    <reaction evidence="8 9">
        <text>CO + 2 oxidized [2Fe-2S]-[ferredoxin] + H2O = 2 reduced [2Fe-2S]-[ferredoxin] + CO2 + 2 H(+)</text>
        <dbReference type="Rhea" id="RHEA:21040"/>
        <dbReference type="Rhea" id="RHEA-COMP:10000"/>
        <dbReference type="Rhea" id="RHEA-COMP:10001"/>
        <dbReference type="ChEBI" id="CHEBI:15377"/>
        <dbReference type="ChEBI" id="CHEBI:15378"/>
        <dbReference type="ChEBI" id="CHEBI:16526"/>
        <dbReference type="ChEBI" id="CHEBI:17245"/>
        <dbReference type="ChEBI" id="CHEBI:33737"/>
        <dbReference type="ChEBI" id="CHEBI:33738"/>
        <dbReference type="EC" id="1.2.7.4"/>
    </reaction>
</comment>
<dbReference type="InterPro" id="IPR010047">
    <property type="entry name" value="CODH"/>
</dbReference>
<feature type="binding site" evidence="10">
    <location>
        <position position="448"/>
    </location>
    <ligand>
        <name>[Ni-4Fe-4S] cluster</name>
        <dbReference type="ChEBI" id="CHEBI:47739"/>
    </ligand>
</feature>
<dbReference type="InterPro" id="IPR004137">
    <property type="entry name" value="HCP/CODH"/>
</dbReference>
<keyword evidence="2 9" id="KW-0004">4Fe-4S</keyword>
<evidence type="ECO:0000313" key="11">
    <source>
        <dbReference type="EMBL" id="RPF46591.1"/>
    </source>
</evidence>
<protein>
    <recommendedName>
        <fullName evidence="9">Carbon monoxide dehydrogenase</fullName>
        <ecNumber evidence="9">1.2.7.4</ecNumber>
    </recommendedName>
</protein>
<dbReference type="PIRSF" id="PIRSF005023">
    <property type="entry name" value="CODH"/>
    <property type="match status" value="1"/>
</dbReference>
<gene>
    <name evidence="11" type="ORF">EDD75_0834</name>
</gene>
<keyword evidence="7 9" id="KW-0411">Iron-sulfur</keyword>
<dbReference type="InterPro" id="IPR016099">
    <property type="entry name" value="Prismane-like_a/b-sand"/>
</dbReference>
<feature type="binding site" evidence="10">
    <location>
        <position position="264"/>
    </location>
    <ligand>
        <name>[Ni-4Fe-4S] cluster</name>
        <dbReference type="ChEBI" id="CHEBI:47739"/>
    </ligand>
</feature>
<feature type="binding site" evidence="10">
    <location>
        <position position="54"/>
    </location>
    <ligand>
        <name>[4Fe-4S] cluster</name>
        <dbReference type="ChEBI" id="CHEBI:49883"/>
        <label>2</label>
    </ligand>
</feature>
<accession>A0A3N5BS58</accession>
<feature type="binding site" evidence="10">
    <location>
        <position position="42"/>
    </location>
    <ligand>
        <name>[4Fe-4S] cluster</name>
        <dbReference type="ChEBI" id="CHEBI:49883"/>
        <label>1</label>
        <note>ligand shared between dimeric partners</note>
    </ligand>
</feature>
<organism evidence="11 12">
    <name type="scientific">Thermodesulfitimonas autotrophica</name>
    <dbReference type="NCBI Taxonomy" id="1894989"/>
    <lineage>
        <taxon>Bacteria</taxon>
        <taxon>Bacillati</taxon>
        <taxon>Bacillota</taxon>
        <taxon>Clostridia</taxon>
        <taxon>Thermoanaerobacterales</taxon>
        <taxon>Thermoanaerobacteraceae</taxon>
        <taxon>Thermodesulfitimonas</taxon>
    </lineage>
</organism>
<keyword evidence="12" id="KW-1185">Reference proteome</keyword>
<dbReference type="NCBIfam" id="TIGR01702">
    <property type="entry name" value="CO_DH_cata"/>
    <property type="match status" value="1"/>
</dbReference>
<keyword evidence="4 9" id="KW-0479">Metal-binding</keyword>
<comment type="caution">
    <text evidence="11">The sequence shown here is derived from an EMBL/GenBank/DDBJ whole genome shotgun (WGS) entry which is preliminary data.</text>
</comment>
<keyword evidence="6 9" id="KW-0408">Iron</keyword>
<dbReference type="RefSeq" id="WP_170157701.1">
    <property type="nucleotide sequence ID" value="NZ_RKRE01000002.1"/>
</dbReference>
<dbReference type="GO" id="GO:0050418">
    <property type="term" value="F:hydroxylamine reductase activity"/>
    <property type="evidence" value="ECO:0007669"/>
    <property type="project" value="TreeGrafter"/>
</dbReference>
<dbReference type="Gene3D" id="3.40.50.2030">
    <property type="match status" value="2"/>
</dbReference>
<dbReference type="InterPro" id="IPR016101">
    <property type="entry name" value="CO_DH_a-bundle"/>
</dbReference>
<reference evidence="11 12" key="1">
    <citation type="submission" date="2018-11" db="EMBL/GenBank/DDBJ databases">
        <title>Genomic Encyclopedia of Type Strains, Phase IV (KMG-IV): sequencing the most valuable type-strain genomes for metagenomic binning, comparative biology and taxonomic classification.</title>
        <authorList>
            <person name="Goeker M."/>
        </authorList>
    </citation>
    <scope>NUCLEOTIDE SEQUENCE [LARGE SCALE GENOMIC DNA]</scope>
    <source>
        <strain evidence="11 12">DSM 102936</strain>
    </source>
</reference>
<feature type="binding site" evidence="10">
    <location>
        <position position="519"/>
    </location>
    <ligand>
        <name>[Ni-4Fe-4S] cluster</name>
        <dbReference type="ChEBI" id="CHEBI:47739"/>
    </ligand>
</feature>
<evidence type="ECO:0000256" key="8">
    <source>
        <dbReference type="ARBA" id="ARBA00048733"/>
    </source>
</evidence>
<dbReference type="GO" id="GO:0016151">
    <property type="term" value="F:nickel cation binding"/>
    <property type="evidence" value="ECO:0007669"/>
    <property type="project" value="InterPro"/>
</dbReference>
<feature type="binding site" evidence="10">
    <location>
        <position position="300"/>
    </location>
    <ligand>
        <name>[Ni-4Fe-4S] cluster</name>
        <dbReference type="ChEBI" id="CHEBI:47739"/>
    </ligand>
</feature>
<evidence type="ECO:0000256" key="3">
    <source>
        <dbReference type="ARBA" id="ARBA00022596"/>
    </source>
</evidence>
<evidence type="ECO:0000256" key="7">
    <source>
        <dbReference type="ARBA" id="ARBA00023014"/>
    </source>
</evidence>